<evidence type="ECO:0000256" key="1">
    <source>
        <dbReference type="SAM" id="MobiDB-lite"/>
    </source>
</evidence>
<organism evidence="3 4">
    <name type="scientific">Rotaria magnacalcarata</name>
    <dbReference type="NCBI Taxonomy" id="392030"/>
    <lineage>
        <taxon>Eukaryota</taxon>
        <taxon>Metazoa</taxon>
        <taxon>Spiralia</taxon>
        <taxon>Gnathifera</taxon>
        <taxon>Rotifera</taxon>
        <taxon>Eurotatoria</taxon>
        <taxon>Bdelloidea</taxon>
        <taxon>Philodinida</taxon>
        <taxon>Philodinidae</taxon>
        <taxon>Rotaria</taxon>
    </lineage>
</organism>
<dbReference type="EMBL" id="CAJOBJ010009645">
    <property type="protein sequence ID" value="CAF4143292.1"/>
    <property type="molecule type" value="Genomic_DNA"/>
</dbReference>
<evidence type="ECO:0000313" key="3">
    <source>
        <dbReference type="EMBL" id="CAF4482806.1"/>
    </source>
</evidence>
<dbReference type="Proteomes" id="UP000681720">
    <property type="component" value="Unassembled WGS sequence"/>
</dbReference>
<reference evidence="3" key="1">
    <citation type="submission" date="2021-02" db="EMBL/GenBank/DDBJ databases">
        <authorList>
            <person name="Nowell W R."/>
        </authorList>
    </citation>
    <scope>NUCLEOTIDE SEQUENCE</scope>
</reference>
<evidence type="ECO:0000313" key="2">
    <source>
        <dbReference type="EMBL" id="CAF4143292.1"/>
    </source>
</evidence>
<dbReference type="AlphaFoldDB" id="A0A8S2X7Q1"/>
<protein>
    <submittedName>
        <fullName evidence="3">Uncharacterized protein</fullName>
    </submittedName>
</protein>
<feature type="region of interest" description="Disordered" evidence="1">
    <location>
        <begin position="1"/>
        <end position="25"/>
    </location>
</feature>
<comment type="caution">
    <text evidence="3">The sequence shown here is derived from an EMBL/GenBank/DDBJ whole genome shotgun (WGS) entry which is preliminary data.</text>
</comment>
<sequence>MKTPSNILLESSETEPDDCNRDPLEDSLPNIVEVVTLIQLAH</sequence>
<feature type="compositionally biased region" description="Polar residues" evidence="1">
    <location>
        <begin position="1"/>
        <end position="11"/>
    </location>
</feature>
<dbReference type="Proteomes" id="UP000676336">
    <property type="component" value="Unassembled WGS sequence"/>
</dbReference>
<accession>A0A8S2X7Q1</accession>
<name>A0A8S2X7Q1_9BILA</name>
<feature type="non-terminal residue" evidence="3">
    <location>
        <position position="1"/>
    </location>
</feature>
<proteinExistence type="predicted"/>
<gene>
    <name evidence="2" type="ORF">GIL414_LOCUS19130</name>
    <name evidence="3" type="ORF">SMN809_LOCUS34113</name>
</gene>
<evidence type="ECO:0000313" key="4">
    <source>
        <dbReference type="Proteomes" id="UP000676336"/>
    </source>
</evidence>
<dbReference type="EMBL" id="CAJOBI010077199">
    <property type="protein sequence ID" value="CAF4482806.1"/>
    <property type="molecule type" value="Genomic_DNA"/>
</dbReference>